<protein>
    <recommendedName>
        <fullName evidence="4">ParH-like protein</fullName>
    </recommendedName>
</protein>
<keyword evidence="3" id="KW-1185">Reference proteome</keyword>
<feature type="compositionally biased region" description="Gly residues" evidence="1">
    <location>
        <begin position="181"/>
        <end position="196"/>
    </location>
</feature>
<evidence type="ECO:0000313" key="3">
    <source>
        <dbReference type="Proteomes" id="UP001152519"/>
    </source>
</evidence>
<reference evidence="2" key="1">
    <citation type="submission" date="2021-05" db="EMBL/GenBank/DDBJ databases">
        <authorList>
            <person name="Arsene-Ploetze F."/>
        </authorList>
    </citation>
    <scope>NUCLEOTIDE SEQUENCE</scope>
    <source>
        <strain evidence="2">DSM 42138</strain>
    </source>
</reference>
<gene>
    <name evidence="2" type="ORF">SCOCK_150008</name>
</gene>
<feature type="region of interest" description="Disordered" evidence="1">
    <location>
        <begin position="169"/>
        <end position="196"/>
    </location>
</feature>
<dbReference type="Proteomes" id="UP001152519">
    <property type="component" value="Unassembled WGS sequence"/>
</dbReference>
<name>A0A9W4GQX8_9ACTN</name>
<evidence type="ECO:0000256" key="1">
    <source>
        <dbReference type="SAM" id="MobiDB-lite"/>
    </source>
</evidence>
<organism evidence="2 3">
    <name type="scientific">Actinacidiphila cocklensis</name>
    <dbReference type="NCBI Taxonomy" id="887465"/>
    <lineage>
        <taxon>Bacteria</taxon>
        <taxon>Bacillati</taxon>
        <taxon>Actinomycetota</taxon>
        <taxon>Actinomycetes</taxon>
        <taxon>Kitasatosporales</taxon>
        <taxon>Streptomycetaceae</taxon>
        <taxon>Actinacidiphila</taxon>
    </lineage>
</organism>
<comment type="caution">
    <text evidence="2">The sequence shown here is derived from an EMBL/GenBank/DDBJ whole genome shotgun (WGS) entry which is preliminary data.</text>
</comment>
<dbReference type="AlphaFoldDB" id="A0A9W4GQX8"/>
<dbReference type="EMBL" id="CAJSLV010000043">
    <property type="protein sequence ID" value="CAG6392036.1"/>
    <property type="molecule type" value="Genomic_DNA"/>
</dbReference>
<proteinExistence type="predicted"/>
<evidence type="ECO:0008006" key="4">
    <source>
        <dbReference type="Google" id="ProtNLM"/>
    </source>
</evidence>
<accession>A0A9W4GQX8</accession>
<evidence type="ECO:0000313" key="2">
    <source>
        <dbReference type="EMBL" id="CAG6392036.1"/>
    </source>
</evidence>
<sequence>MEEERHLTIDRGHRRLWRSCRRTVDALELPVPFDTADFIRALAARRGRPIELIPVSARPHLPCGVLVTTAEADLILYAVDTTPLHQQHILLHEAAHLLCGHHDDGSALAAAAGILIPGLPTALVERVLGRTVYTEPQEHEAELVASLILSRVTPQPRPQARTEAARLEVLFGRPEPPGPDTGSGPGSGSGSGSGDR</sequence>